<evidence type="ECO:0000256" key="4">
    <source>
        <dbReference type="ARBA" id="ARBA00022803"/>
    </source>
</evidence>
<dbReference type="AlphaFoldDB" id="A0AAV1PZX5"/>
<dbReference type="InterPro" id="IPR019734">
    <property type="entry name" value="TPR_rpt"/>
</dbReference>
<comment type="caution">
    <text evidence="7">The sequence shown here is derived from an EMBL/GenBank/DDBJ whole genome shotgun (WGS) entry which is preliminary data.</text>
</comment>
<sequence>MNAAVTRRHTGPFLPEINSKKRRIGSQHRTKQESLPTGSVLNKSTQILSRENIALVRNSLKQNICVRLLQEGFPRSYSELFFLLRFNEDQRTAAEPGSDVLLQTPLEDQRDKLETMKLHLSLAEKAERTGSWSTVNEQRLFLGRYFSAPEDFWLSLHFFLSCINRERGSRSRPATEARACLAEVYLQQGELEEAREQAELCLKMSEDGGWLDLSGRPLRLRARQVLWRIFNRLADAPLADGDYGKALKLLHQGYSMATESEDKQIVGEAAYRLGLTYQSTGDHDTAKQFFNTCMQICGTLEDPKGLGQAYKAMAKSTESEGNIDETVRCLEKLVDVTRSNGLQHDLTDACLYLGDIFYSSSQFEQACQYYLQGYEVACNLGDVALLQKAQVLAAGARAQSFFGRYSADVESASHAALRRLLDWKETRGGRDPADNTAAAAAWY</sequence>
<name>A0AAV1PZX5_SCOSC</name>
<proteinExistence type="predicted"/>
<evidence type="ECO:0000256" key="5">
    <source>
        <dbReference type="ARBA" id="ARBA00040665"/>
    </source>
</evidence>
<dbReference type="InterPro" id="IPR011990">
    <property type="entry name" value="TPR-like_helical_dom_sf"/>
</dbReference>
<dbReference type="PANTHER" id="PTHR46630:SF1">
    <property type="entry name" value="TETRATRICOPEPTIDE REPEAT PROTEIN 29"/>
    <property type="match status" value="1"/>
</dbReference>
<dbReference type="GO" id="GO:0005737">
    <property type="term" value="C:cytoplasm"/>
    <property type="evidence" value="ECO:0007669"/>
    <property type="project" value="UniProtKB-SubCell"/>
</dbReference>
<evidence type="ECO:0000313" key="8">
    <source>
        <dbReference type="Proteomes" id="UP001314229"/>
    </source>
</evidence>
<dbReference type="GO" id="GO:0036126">
    <property type="term" value="C:sperm flagellum"/>
    <property type="evidence" value="ECO:0007669"/>
    <property type="project" value="TreeGrafter"/>
</dbReference>
<protein>
    <recommendedName>
        <fullName evidence="5">Tetratricopeptide repeat protein 29</fullName>
    </recommendedName>
</protein>
<accession>A0AAV1PZX5</accession>
<keyword evidence="8" id="KW-1185">Reference proteome</keyword>
<reference evidence="7 8" key="1">
    <citation type="submission" date="2024-01" db="EMBL/GenBank/DDBJ databases">
        <authorList>
            <person name="Alioto T."/>
            <person name="Alioto T."/>
            <person name="Gomez Garrido J."/>
        </authorList>
    </citation>
    <scope>NUCLEOTIDE SEQUENCE [LARGE SCALE GENOMIC DNA]</scope>
</reference>
<dbReference type="SUPFAM" id="SSF48452">
    <property type="entry name" value="TPR-like"/>
    <property type="match status" value="2"/>
</dbReference>
<dbReference type="Pfam" id="PF13181">
    <property type="entry name" value="TPR_8"/>
    <property type="match status" value="1"/>
</dbReference>
<comment type="function">
    <text evidence="6">Axonemal protein which is implicated in axonemal and/or peri-axonemal structure assembly and regulates flagellum assembly and beating and therefore sperm motility.</text>
</comment>
<evidence type="ECO:0000256" key="1">
    <source>
        <dbReference type="ARBA" id="ARBA00004496"/>
    </source>
</evidence>
<dbReference type="SMART" id="SM00028">
    <property type="entry name" value="TPR"/>
    <property type="match status" value="5"/>
</dbReference>
<evidence type="ECO:0000256" key="6">
    <source>
        <dbReference type="ARBA" id="ARBA00044739"/>
    </source>
</evidence>
<comment type="subcellular location">
    <subcellularLocation>
        <location evidence="1">Cytoplasm</location>
    </subcellularLocation>
</comment>
<dbReference type="InterPro" id="IPR051476">
    <property type="entry name" value="Bac_ResReg_Asp_Phosphatase"/>
</dbReference>
<keyword evidence="2" id="KW-0963">Cytoplasm</keyword>
<keyword evidence="4" id="KW-0802">TPR repeat</keyword>
<keyword evidence="3" id="KW-0677">Repeat</keyword>
<dbReference type="PANTHER" id="PTHR46630">
    <property type="entry name" value="TETRATRICOPEPTIDE REPEAT PROTEIN 29"/>
    <property type="match status" value="1"/>
</dbReference>
<dbReference type="EMBL" id="CAWUFR010000415">
    <property type="protein sequence ID" value="CAK6977541.1"/>
    <property type="molecule type" value="Genomic_DNA"/>
</dbReference>
<gene>
    <name evidence="7" type="ORF">FSCOSCO3_A010670</name>
</gene>
<dbReference type="Gene3D" id="1.25.40.10">
    <property type="entry name" value="Tetratricopeptide repeat domain"/>
    <property type="match status" value="2"/>
</dbReference>
<evidence type="ECO:0000256" key="2">
    <source>
        <dbReference type="ARBA" id="ARBA00022490"/>
    </source>
</evidence>
<dbReference type="GO" id="GO:0003341">
    <property type="term" value="P:cilium movement"/>
    <property type="evidence" value="ECO:0007669"/>
    <property type="project" value="TreeGrafter"/>
</dbReference>
<dbReference type="Proteomes" id="UP001314229">
    <property type="component" value="Unassembled WGS sequence"/>
</dbReference>
<organism evidence="7 8">
    <name type="scientific">Scomber scombrus</name>
    <name type="common">Atlantic mackerel</name>
    <name type="synonym">Scomber vernalis</name>
    <dbReference type="NCBI Taxonomy" id="13677"/>
    <lineage>
        <taxon>Eukaryota</taxon>
        <taxon>Metazoa</taxon>
        <taxon>Chordata</taxon>
        <taxon>Craniata</taxon>
        <taxon>Vertebrata</taxon>
        <taxon>Euteleostomi</taxon>
        <taxon>Actinopterygii</taxon>
        <taxon>Neopterygii</taxon>
        <taxon>Teleostei</taxon>
        <taxon>Neoteleostei</taxon>
        <taxon>Acanthomorphata</taxon>
        <taxon>Pelagiaria</taxon>
        <taxon>Scombriformes</taxon>
        <taxon>Scombridae</taxon>
        <taxon>Scomber</taxon>
    </lineage>
</organism>
<dbReference type="Pfam" id="PF13424">
    <property type="entry name" value="TPR_12"/>
    <property type="match status" value="1"/>
</dbReference>
<evidence type="ECO:0000256" key="3">
    <source>
        <dbReference type="ARBA" id="ARBA00022737"/>
    </source>
</evidence>
<evidence type="ECO:0000313" key="7">
    <source>
        <dbReference type="EMBL" id="CAK6977541.1"/>
    </source>
</evidence>